<evidence type="ECO:0000256" key="5">
    <source>
        <dbReference type="ARBA" id="ARBA00022679"/>
    </source>
</evidence>
<name>A0AAF0XYD6_DAUCS</name>
<reference evidence="14" key="1">
    <citation type="journal article" date="2016" name="Nat. Genet.">
        <title>A high-quality carrot genome assembly provides new insights into carotenoid accumulation and asterid genome evolution.</title>
        <authorList>
            <person name="Iorizzo M."/>
            <person name="Ellison S."/>
            <person name="Senalik D."/>
            <person name="Zeng P."/>
            <person name="Satapoomin P."/>
            <person name="Huang J."/>
            <person name="Bowman M."/>
            <person name="Iovene M."/>
            <person name="Sanseverino W."/>
            <person name="Cavagnaro P."/>
            <person name="Yildiz M."/>
            <person name="Macko-Podgorni A."/>
            <person name="Moranska E."/>
            <person name="Grzebelus E."/>
            <person name="Grzebelus D."/>
            <person name="Ashrafi H."/>
            <person name="Zheng Z."/>
            <person name="Cheng S."/>
            <person name="Spooner D."/>
            <person name="Van Deynze A."/>
            <person name="Simon P."/>
        </authorList>
    </citation>
    <scope>NUCLEOTIDE SEQUENCE</scope>
    <source>
        <tissue evidence="14">Leaf</tissue>
    </source>
</reference>
<dbReference type="SUPFAM" id="SSF56112">
    <property type="entry name" value="Protein kinase-like (PK-like)"/>
    <property type="match status" value="1"/>
</dbReference>
<evidence type="ECO:0000256" key="1">
    <source>
        <dbReference type="ARBA" id="ARBA00004236"/>
    </source>
</evidence>
<comment type="subcellular location">
    <subcellularLocation>
        <location evidence="1">Cell membrane</location>
    </subcellularLocation>
</comment>
<dbReference type="EC" id="2.7.11.1" evidence="2"/>
<keyword evidence="7" id="KW-0418">Kinase</keyword>
<dbReference type="PANTHER" id="PTHR45621">
    <property type="entry name" value="OS01G0588500 PROTEIN-RELATED"/>
    <property type="match status" value="1"/>
</dbReference>
<accession>A0AAF0XYD6</accession>
<dbReference type="PROSITE" id="PS00108">
    <property type="entry name" value="PROTEIN_KINASE_ST"/>
    <property type="match status" value="1"/>
</dbReference>
<evidence type="ECO:0000256" key="11">
    <source>
        <dbReference type="PROSITE-ProRule" id="PRU10141"/>
    </source>
</evidence>
<dbReference type="InterPro" id="IPR008271">
    <property type="entry name" value="Ser/Thr_kinase_AS"/>
</dbReference>
<dbReference type="PROSITE" id="PS50011">
    <property type="entry name" value="PROTEIN_KINASE_DOM"/>
    <property type="match status" value="1"/>
</dbReference>
<dbReference type="AlphaFoldDB" id="A0AAF0XYD6"/>
<dbReference type="FunFam" id="1.10.510.10:FF:000095">
    <property type="entry name" value="protein STRUBBELIG-RECEPTOR FAMILY 8"/>
    <property type="match status" value="1"/>
</dbReference>
<evidence type="ECO:0000256" key="3">
    <source>
        <dbReference type="ARBA" id="ARBA00022475"/>
    </source>
</evidence>
<keyword evidence="3" id="KW-1003">Cell membrane</keyword>
<evidence type="ECO:0000256" key="9">
    <source>
        <dbReference type="ARBA" id="ARBA00047899"/>
    </source>
</evidence>
<evidence type="ECO:0000256" key="12">
    <source>
        <dbReference type="RuleBase" id="RU000304"/>
    </source>
</evidence>
<organism evidence="14 15">
    <name type="scientific">Daucus carota subsp. sativus</name>
    <name type="common">Carrot</name>
    <dbReference type="NCBI Taxonomy" id="79200"/>
    <lineage>
        <taxon>Eukaryota</taxon>
        <taxon>Viridiplantae</taxon>
        <taxon>Streptophyta</taxon>
        <taxon>Embryophyta</taxon>
        <taxon>Tracheophyta</taxon>
        <taxon>Spermatophyta</taxon>
        <taxon>Magnoliopsida</taxon>
        <taxon>eudicotyledons</taxon>
        <taxon>Gunneridae</taxon>
        <taxon>Pentapetalae</taxon>
        <taxon>asterids</taxon>
        <taxon>campanulids</taxon>
        <taxon>Apiales</taxon>
        <taxon>Apiaceae</taxon>
        <taxon>Apioideae</taxon>
        <taxon>Scandiceae</taxon>
        <taxon>Daucinae</taxon>
        <taxon>Daucus</taxon>
        <taxon>Daucus sect. Daucus</taxon>
    </lineage>
</organism>
<dbReference type="CDD" id="cd14066">
    <property type="entry name" value="STKc_IRAK"/>
    <property type="match status" value="1"/>
</dbReference>
<dbReference type="InterPro" id="IPR001245">
    <property type="entry name" value="Ser-Thr/Tyr_kinase_cat_dom"/>
</dbReference>
<sequence>MIDNKLHVYNITSFSYNTLKAATQKFSKKNLLGEGGSGDVFKGWINLSTMTAAKPKGGHPVAVKRLKQERLQGREEWMTELSFLKRLNHPNVVKIIGYCCEDDHSMLVFEYMPKGSLETSLLEAGESDLNWSTRLKIAVGSAKGLEYLHGTSLPVIHRDMKSSNILLDDDYTPKISDFGLAKFGPQDDKSHTSSRVLGTKGYFAPEYVGTGHLTMQIDVYSFGVVLLEILSGRLAVTRSYSGGSEDLVEWGKPFLDSKQQLHCIIDKKMGRTMTRKEANRFAKIIRQCLNQKPKRRPTMKEVVRSLEELEQGLNQNGQKPVHCFMKNQKHNHPQYLHDHKKDYCSTTSVA</sequence>
<dbReference type="Gene3D" id="1.10.510.10">
    <property type="entry name" value="Transferase(Phosphotransferase) domain 1"/>
    <property type="match status" value="1"/>
</dbReference>
<keyword evidence="4 12" id="KW-0723">Serine/threonine-protein kinase</keyword>
<dbReference type="FunFam" id="3.30.200.20:FF:000228">
    <property type="entry name" value="Serine/threonine-protein kinase BIK1"/>
    <property type="match status" value="1"/>
</dbReference>
<reference evidence="14" key="2">
    <citation type="submission" date="2022-03" db="EMBL/GenBank/DDBJ databases">
        <title>Draft title - Genomic analysis of global carrot germplasm unveils the trajectory of domestication and the origin of high carotenoid orange carrot.</title>
        <authorList>
            <person name="Iorizzo M."/>
            <person name="Ellison S."/>
            <person name="Senalik D."/>
            <person name="Macko-Podgorni A."/>
            <person name="Grzebelus D."/>
            <person name="Bostan H."/>
            <person name="Rolling W."/>
            <person name="Curaba J."/>
            <person name="Simon P."/>
        </authorList>
    </citation>
    <scope>NUCLEOTIDE SEQUENCE</scope>
    <source>
        <tissue evidence="14">Leaf</tissue>
    </source>
</reference>
<keyword evidence="15" id="KW-1185">Reference proteome</keyword>
<comment type="catalytic activity">
    <reaction evidence="10">
        <text>L-seryl-[protein] + ATP = O-phospho-L-seryl-[protein] + ADP + H(+)</text>
        <dbReference type="Rhea" id="RHEA:17989"/>
        <dbReference type="Rhea" id="RHEA-COMP:9863"/>
        <dbReference type="Rhea" id="RHEA-COMP:11604"/>
        <dbReference type="ChEBI" id="CHEBI:15378"/>
        <dbReference type="ChEBI" id="CHEBI:29999"/>
        <dbReference type="ChEBI" id="CHEBI:30616"/>
        <dbReference type="ChEBI" id="CHEBI:83421"/>
        <dbReference type="ChEBI" id="CHEBI:456216"/>
        <dbReference type="EC" id="2.7.11.1"/>
    </reaction>
</comment>
<dbReference type="Pfam" id="PF07714">
    <property type="entry name" value="PK_Tyr_Ser-Thr"/>
    <property type="match status" value="1"/>
</dbReference>
<evidence type="ECO:0000256" key="4">
    <source>
        <dbReference type="ARBA" id="ARBA00022527"/>
    </source>
</evidence>
<dbReference type="Proteomes" id="UP000077755">
    <property type="component" value="Chromosome 9"/>
</dbReference>
<evidence type="ECO:0000256" key="8">
    <source>
        <dbReference type="ARBA" id="ARBA00022840"/>
    </source>
</evidence>
<dbReference type="EMBL" id="CP093351">
    <property type="protein sequence ID" value="WOH16455.1"/>
    <property type="molecule type" value="Genomic_DNA"/>
</dbReference>
<gene>
    <name evidence="14" type="ORF">DCAR_0936008</name>
</gene>
<dbReference type="GO" id="GO:0004674">
    <property type="term" value="F:protein serine/threonine kinase activity"/>
    <property type="evidence" value="ECO:0007669"/>
    <property type="project" value="UniProtKB-KW"/>
</dbReference>
<feature type="domain" description="Protein kinase" evidence="13">
    <location>
        <begin position="26"/>
        <end position="325"/>
    </location>
</feature>
<evidence type="ECO:0000313" key="15">
    <source>
        <dbReference type="Proteomes" id="UP000077755"/>
    </source>
</evidence>
<dbReference type="InterPro" id="IPR000719">
    <property type="entry name" value="Prot_kinase_dom"/>
</dbReference>
<evidence type="ECO:0000313" key="14">
    <source>
        <dbReference type="EMBL" id="WOH16455.1"/>
    </source>
</evidence>
<protein>
    <recommendedName>
        <fullName evidence="2">non-specific serine/threonine protein kinase</fullName>
        <ecNumber evidence="2">2.7.11.1</ecNumber>
    </recommendedName>
</protein>
<dbReference type="InterPro" id="IPR011009">
    <property type="entry name" value="Kinase-like_dom_sf"/>
</dbReference>
<evidence type="ECO:0000256" key="7">
    <source>
        <dbReference type="ARBA" id="ARBA00022777"/>
    </source>
</evidence>
<comment type="catalytic activity">
    <reaction evidence="9">
        <text>L-threonyl-[protein] + ATP = O-phospho-L-threonyl-[protein] + ADP + H(+)</text>
        <dbReference type="Rhea" id="RHEA:46608"/>
        <dbReference type="Rhea" id="RHEA-COMP:11060"/>
        <dbReference type="Rhea" id="RHEA-COMP:11605"/>
        <dbReference type="ChEBI" id="CHEBI:15378"/>
        <dbReference type="ChEBI" id="CHEBI:30013"/>
        <dbReference type="ChEBI" id="CHEBI:30616"/>
        <dbReference type="ChEBI" id="CHEBI:61977"/>
        <dbReference type="ChEBI" id="CHEBI:456216"/>
        <dbReference type="EC" id="2.7.11.1"/>
    </reaction>
</comment>
<keyword evidence="5" id="KW-0808">Transferase</keyword>
<dbReference type="InterPro" id="IPR017441">
    <property type="entry name" value="Protein_kinase_ATP_BS"/>
</dbReference>
<dbReference type="Gene3D" id="3.30.200.20">
    <property type="entry name" value="Phosphorylase Kinase, domain 1"/>
    <property type="match status" value="1"/>
</dbReference>
<comment type="similarity">
    <text evidence="12">Belongs to the protein kinase superfamily.</text>
</comment>
<keyword evidence="6 11" id="KW-0547">Nucleotide-binding</keyword>
<dbReference type="SMART" id="SM00220">
    <property type="entry name" value="S_TKc"/>
    <property type="match status" value="1"/>
</dbReference>
<dbReference type="InterPro" id="IPR050823">
    <property type="entry name" value="Plant_Ser_Thr_Prot_Kinase"/>
</dbReference>
<dbReference type="GO" id="GO:0005886">
    <property type="term" value="C:plasma membrane"/>
    <property type="evidence" value="ECO:0007669"/>
    <property type="project" value="UniProtKB-SubCell"/>
</dbReference>
<evidence type="ECO:0000256" key="2">
    <source>
        <dbReference type="ARBA" id="ARBA00012513"/>
    </source>
</evidence>
<dbReference type="GO" id="GO:0005524">
    <property type="term" value="F:ATP binding"/>
    <property type="evidence" value="ECO:0007669"/>
    <property type="project" value="UniProtKB-UniRule"/>
</dbReference>
<feature type="binding site" evidence="11">
    <location>
        <position position="64"/>
    </location>
    <ligand>
        <name>ATP</name>
        <dbReference type="ChEBI" id="CHEBI:30616"/>
    </ligand>
</feature>
<keyword evidence="3" id="KW-0472">Membrane</keyword>
<evidence type="ECO:0000256" key="6">
    <source>
        <dbReference type="ARBA" id="ARBA00022741"/>
    </source>
</evidence>
<evidence type="ECO:0000259" key="13">
    <source>
        <dbReference type="PROSITE" id="PS50011"/>
    </source>
</evidence>
<evidence type="ECO:0000256" key="10">
    <source>
        <dbReference type="ARBA" id="ARBA00048679"/>
    </source>
</evidence>
<dbReference type="PROSITE" id="PS00107">
    <property type="entry name" value="PROTEIN_KINASE_ATP"/>
    <property type="match status" value="1"/>
</dbReference>
<proteinExistence type="inferred from homology"/>
<keyword evidence="8 11" id="KW-0067">ATP-binding</keyword>